<dbReference type="RefSeq" id="WP_191158999.1">
    <property type="nucleotide sequence ID" value="NZ_JACXAI010000018.1"/>
</dbReference>
<keyword evidence="4" id="KW-1185">Reference proteome</keyword>
<comment type="caution">
    <text evidence="3">The sequence shown here is derived from an EMBL/GenBank/DDBJ whole genome shotgun (WGS) entry which is preliminary data.</text>
</comment>
<gene>
    <name evidence="3" type="ORF">IC621_14260</name>
</gene>
<protein>
    <submittedName>
        <fullName evidence="3">Uncharacterized protein</fullName>
    </submittedName>
</protein>
<dbReference type="EMBL" id="JACXAI010000018">
    <property type="protein sequence ID" value="MBD1381398.1"/>
    <property type="molecule type" value="Genomic_DNA"/>
</dbReference>
<feature type="region of interest" description="Disordered" evidence="1">
    <location>
        <begin position="25"/>
        <end position="149"/>
    </location>
</feature>
<reference evidence="3" key="1">
    <citation type="submission" date="2020-09" db="EMBL/GenBank/DDBJ databases">
        <title>A novel bacterium of genus Bacillus, isolated from South China Sea.</title>
        <authorList>
            <person name="Huang H."/>
            <person name="Mo K."/>
            <person name="Hu Y."/>
        </authorList>
    </citation>
    <scope>NUCLEOTIDE SEQUENCE</scope>
    <source>
        <strain evidence="3">IB182487</strain>
    </source>
</reference>
<evidence type="ECO:0000313" key="3">
    <source>
        <dbReference type="EMBL" id="MBD1381398.1"/>
    </source>
</evidence>
<accession>A0A926NK23</accession>
<dbReference type="Proteomes" id="UP000626844">
    <property type="component" value="Unassembled WGS sequence"/>
</dbReference>
<feature type="compositionally biased region" description="Basic and acidic residues" evidence="1">
    <location>
        <begin position="53"/>
        <end position="90"/>
    </location>
</feature>
<dbReference type="AlphaFoldDB" id="A0A926NK23"/>
<sequence length="277" mass="31289">MFKRISALVLALTLAVSPTLVHAAETNVEAPKKEEKVKVEDPSALKTEGTENEPEKPIEAAKTKDKAEKGEAPKVETKEEKPAVKEETKQQEAPPVVEKVEEKADDTKEEVSENKKTEDNNPSEPPKTDDTADNSEQTIEDKEANENENEEDLLFCDEQDFGGLIGGGSEFNEEKGYFELKMYANILNCKDEVDKNGYYGFPLPQGVNLIKGLIPEGVIQDGRMVYVKYKPVPFDEYIYEKFNLPIEGKAVERYIYMKGADMRDREIYLLKRTTLIL</sequence>
<evidence type="ECO:0000256" key="1">
    <source>
        <dbReference type="SAM" id="MobiDB-lite"/>
    </source>
</evidence>
<evidence type="ECO:0000313" key="4">
    <source>
        <dbReference type="Proteomes" id="UP000626844"/>
    </source>
</evidence>
<feature type="compositionally biased region" description="Basic and acidic residues" evidence="1">
    <location>
        <begin position="30"/>
        <end position="43"/>
    </location>
</feature>
<organism evidence="3 4">
    <name type="scientific">Metabacillus arenae</name>
    <dbReference type="NCBI Taxonomy" id="2771434"/>
    <lineage>
        <taxon>Bacteria</taxon>
        <taxon>Bacillati</taxon>
        <taxon>Bacillota</taxon>
        <taxon>Bacilli</taxon>
        <taxon>Bacillales</taxon>
        <taxon>Bacillaceae</taxon>
        <taxon>Metabacillus</taxon>
    </lineage>
</organism>
<feature type="signal peptide" evidence="2">
    <location>
        <begin position="1"/>
        <end position="23"/>
    </location>
</feature>
<name>A0A926NK23_9BACI</name>
<evidence type="ECO:0000256" key="2">
    <source>
        <dbReference type="SAM" id="SignalP"/>
    </source>
</evidence>
<feature type="compositionally biased region" description="Basic and acidic residues" evidence="1">
    <location>
        <begin position="98"/>
        <end position="119"/>
    </location>
</feature>
<keyword evidence="2" id="KW-0732">Signal</keyword>
<proteinExistence type="predicted"/>
<feature type="chain" id="PRO_5038002628" evidence="2">
    <location>
        <begin position="24"/>
        <end position="277"/>
    </location>
</feature>